<keyword evidence="1" id="KW-1133">Transmembrane helix</keyword>
<organism evidence="2">
    <name type="scientific">Anguilla anguilla</name>
    <name type="common">European freshwater eel</name>
    <name type="synonym">Muraena anguilla</name>
    <dbReference type="NCBI Taxonomy" id="7936"/>
    <lineage>
        <taxon>Eukaryota</taxon>
        <taxon>Metazoa</taxon>
        <taxon>Chordata</taxon>
        <taxon>Craniata</taxon>
        <taxon>Vertebrata</taxon>
        <taxon>Euteleostomi</taxon>
        <taxon>Actinopterygii</taxon>
        <taxon>Neopterygii</taxon>
        <taxon>Teleostei</taxon>
        <taxon>Anguilliformes</taxon>
        <taxon>Anguillidae</taxon>
        <taxon>Anguilla</taxon>
    </lineage>
</organism>
<sequence length="80" mass="8999">MLSHQQNTPETGQDDVHNPQCICLIATILLLYFLWYQNIGCITFFLSCTVGLISTRGQCELSSLNFDPLSPPSEFLCMQV</sequence>
<keyword evidence="1" id="KW-0472">Membrane</keyword>
<evidence type="ECO:0000256" key="1">
    <source>
        <dbReference type="SAM" id="Phobius"/>
    </source>
</evidence>
<name>A0A0E9TCH5_ANGAN</name>
<dbReference type="AlphaFoldDB" id="A0A0E9TCH5"/>
<dbReference type="EMBL" id="GBXM01057193">
    <property type="protein sequence ID" value="JAH51384.1"/>
    <property type="molecule type" value="Transcribed_RNA"/>
</dbReference>
<proteinExistence type="predicted"/>
<keyword evidence="1" id="KW-0812">Transmembrane</keyword>
<feature type="transmembrane region" description="Helical" evidence="1">
    <location>
        <begin position="21"/>
        <end position="46"/>
    </location>
</feature>
<reference evidence="2" key="1">
    <citation type="submission" date="2014-11" db="EMBL/GenBank/DDBJ databases">
        <authorList>
            <person name="Amaro Gonzalez C."/>
        </authorList>
    </citation>
    <scope>NUCLEOTIDE SEQUENCE</scope>
</reference>
<accession>A0A0E9TCH5</accession>
<protein>
    <submittedName>
        <fullName evidence="2">Uncharacterized protein</fullName>
    </submittedName>
</protein>
<reference evidence="2" key="2">
    <citation type="journal article" date="2015" name="Fish Shellfish Immunol.">
        <title>Early steps in the European eel (Anguilla anguilla)-Vibrio vulnificus interaction in the gills: Role of the RtxA13 toxin.</title>
        <authorList>
            <person name="Callol A."/>
            <person name="Pajuelo D."/>
            <person name="Ebbesson L."/>
            <person name="Teles M."/>
            <person name="MacKenzie S."/>
            <person name="Amaro C."/>
        </authorList>
    </citation>
    <scope>NUCLEOTIDE SEQUENCE</scope>
</reference>
<evidence type="ECO:0000313" key="2">
    <source>
        <dbReference type="EMBL" id="JAH51384.1"/>
    </source>
</evidence>